<dbReference type="OrthoDB" id="1907638at2"/>
<evidence type="ECO:0000313" key="2">
    <source>
        <dbReference type="Proteomes" id="UP000180057"/>
    </source>
</evidence>
<dbReference type="STRING" id="472963.BKP45_03180"/>
<dbReference type="AlphaFoldDB" id="A0A1S2MAY4"/>
<dbReference type="EMBL" id="MLQS01000001">
    <property type="protein sequence ID" value="OIJ21716.1"/>
    <property type="molecule type" value="Genomic_DNA"/>
</dbReference>
<dbReference type="Proteomes" id="UP000180057">
    <property type="component" value="Unassembled WGS sequence"/>
</dbReference>
<dbReference type="RefSeq" id="WP_071388302.1">
    <property type="nucleotide sequence ID" value="NZ_MLQS01000001.1"/>
</dbReference>
<name>A0A1S2MAY4_9BACI</name>
<keyword evidence="2" id="KW-1185">Reference proteome</keyword>
<gene>
    <name evidence="1" type="ORF">BKP45_03180</name>
</gene>
<organism evidence="1 2">
    <name type="scientific">Anaerobacillus alkalidiazotrophicus</name>
    <dbReference type="NCBI Taxonomy" id="472963"/>
    <lineage>
        <taxon>Bacteria</taxon>
        <taxon>Bacillati</taxon>
        <taxon>Bacillota</taxon>
        <taxon>Bacilli</taxon>
        <taxon>Bacillales</taxon>
        <taxon>Bacillaceae</taxon>
        <taxon>Anaerobacillus</taxon>
    </lineage>
</organism>
<reference evidence="1 2" key="1">
    <citation type="submission" date="2016-10" db="EMBL/GenBank/DDBJ databases">
        <title>Draft genome sequences of four alkaliphilic bacteria belonging to the Anaerobacillus genus.</title>
        <authorList>
            <person name="Bassil N.M."/>
            <person name="Lloyd J.R."/>
        </authorList>
    </citation>
    <scope>NUCLEOTIDE SEQUENCE [LARGE SCALE GENOMIC DNA]</scope>
    <source>
        <strain evidence="1 2">DSM 22531</strain>
    </source>
</reference>
<accession>A0A1S2MAY4</accession>
<sequence length="196" mass="23131">MSSPTPNMGENISIAVDVLRETYKNLHFLFSELDRIAEEEGFIPMTPKFLRWKSDSAHEGWLTSNFIKLYQMENEQPSTNITDLKNGPIFGIEVDLGENEYPVIALIRYHFDYSYWTRLPNVSDHWVFWGPFRYDHLFKIKETENTWTSKSVEKTKQRYWGLEHAVAHYIPLLSITSSEDIKTKLFEELKNLPESF</sequence>
<protein>
    <submittedName>
        <fullName evidence="1">Uncharacterized protein</fullName>
    </submittedName>
</protein>
<evidence type="ECO:0000313" key="1">
    <source>
        <dbReference type="EMBL" id="OIJ21716.1"/>
    </source>
</evidence>
<proteinExistence type="predicted"/>
<comment type="caution">
    <text evidence="1">The sequence shown here is derived from an EMBL/GenBank/DDBJ whole genome shotgun (WGS) entry which is preliminary data.</text>
</comment>